<dbReference type="AlphaFoldDB" id="A0AAD7V264"/>
<comment type="subcellular location">
    <subcellularLocation>
        <location evidence="1">Membrane</location>
        <topology evidence="1">Multi-pass membrane protein</topology>
    </subcellularLocation>
</comment>
<evidence type="ECO:0000313" key="11">
    <source>
        <dbReference type="EMBL" id="KAJ8657702.1"/>
    </source>
</evidence>
<feature type="transmembrane region" description="Helical" evidence="9">
    <location>
        <begin position="376"/>
        <end position="397"/>
    </location>
</feature>
<dbReference type="GeneID" id="83213928"/>
<organism evidence="11 12">
    <name type="scientific">Lichtheimia ornata</name>
    <dbReference type="NCBI Taxonomy" id="688661"/>
    <lineage>
        <taxon>Eukaryota</taxon>
        <taxon>Fungi</taxon>
        <taxon>Fungi incertae sedis</taxon>
        <taxon>Mucoromycota</taxon>
        <taxon>Mucoromycotina</taxon>
        <taxon>Mucoromycetes</taxon>
        <taxon>Mucorales</taxon>
        <taxon>Lichtheimiaceae</taxon>
        <taxon>Lichtheimia</taxon>
    </lineage>
</organism>
<dbReference type="Pfam" id="PF07779">
    <property type="entry name" value="Cas1_AcylT"/>
    <property type="match status" value="1"/>
</dbReference>
<evidence type="ECO:0000256" key="4">
    <source>
        <dbReference type="ARBA" id="ARBA00022692"/>
    </source>
</evidence>
<feature type="transmembrane region" description="Helical" evidence="9">
    <location>
        <begin position="16"/>
        <end position="36"/>
    </location>
</feature>
<dbReference type="PANTHER" id="PTHR13533">
    <property type="entry name" value="N-ACETYLNEURAMINATE 9-O-ACETYLTRANSFERASE"/>
    <property type="match status" value="1"/>
</dbReference>
<dbReference type="EMBL" id="JARTCD010000029">
    <property type="protein sequence ID" value="KAJ8657702.1"/>
    <property type="molecule type" value="Genomic_DNA"/>
</dbReference>
<evidence type="ECO:0000256" key="1">
    <source>
        <dbReference type="ARBA" id="ARBA00004141"/>
    </source>
</evidence>
<dbReference type="GO" id="GO:0005975">
    <property type="term" value="P:carbohydrate metabolic process"/>
    <property type="evidence" value="ECO:0007669"/>
    <property type="project" value="TreeGrafter"/>
</dbReference>
<evidence type="ECO:0000256" key="8">
    <source>
        <dbReference type="SAM" id="MobiDB-lite"/>
    </source>
</evidence>
<gene>
    <name evidence="11" type="ORF">O0I10_006517</name>
</gene>
<feature type="transmembrane region" description="Helical" evidence="9">
    <location>
        <begin position="609"/>
        <end position="628"/>
    </location>
</feature>
<evidence type="ECO:0000256" key="5">
    <source>
        <dbReference type="ARBA" id="ARBA00022989"/>
    </source>
</evidence>
<feature type="transmembrane region" description="Helical" evidence="9">
    <location>
        <begin position="495"/>
        <end position="516"/>
    </location>
</feature>
<evidence type="ECO:0000256" key="2">
    <source>
        <dbReference type="ARBA" id="ARBA00010666"/>
    </source>
</evidence>
<sequence>MGSSSYSLIQSKLIQLGVYTTFFFVFLTSVGRYVLYPKDRTSCQSMLEDGWWQDTDMFTKWQPAGCMMHTYKAPEISSCLNHSRILYVGDSIVRQQFFAFAQQIHADIDTTGPKHVDRRYQFNDQHLVFEFWWDPYLNTSRTIDMLKTTDPAIRPSLLVLGSGAWYMRYLEDDYREEWQDAVDRVFDSVERSGRVADAVILSPVEVPEFDLLSPDRERTMSLDKVDSMNAYLQSRIDAIHALTPITVPFVWNKVSGDALNMTQDGIHFATPVTTMQVQLALNYRCNDQLAKHYPMDSTCCFHYPIPRWYQNIFFLLFLFWVPIGIYTISSEQAILKSLRHYFPTESTLNALFIFGLGVIYMFFGDRTHMLGKGQKLFDPVVFSVLMLLTLGAGILTLKVKKEGDQGFLNRDQTDEWKGWMQVVILVYHFLGASSVSGIYNPVRVLVAAYLFQTGYGHFFFFYKKSDFGLARVLNVLVRLNLLTFVLQYVMDTDYLSYYFTPLVTFWFGVIWITMYIGHASNKTPWFLLSKLVLASILTTTLIHVEGVLEGLFDLLGLLFNIHWNAQEWRFRLGLDAWIIYIGMLCAYGNIKFAEYRMHEHPLWPTAKKVTIAASAVAMIGYFVFELSLPSKFTYNKLHPYISWIPILAFVVLRNASVKLRNTSSRFFIFFGRISLETFIGQFHMWLAGDTKGLLVVIAHPRAMHGLGWWFNLTVSSSLFVFVCYYLSQSTGEITKVLCAALNPPHATTNPEYQAVPLLPTTSNNNNTSQQQAQEGSKTNPHAASASAASTEETQPAAASDIESSSSSPPQQQQMEKPSRMGHLWKDGRIRTGLLLLVIGVLNHFC</sequence>
<feature type="transmembrane region" description="Helical" evidence="9">
    <location>
        <begin position="568"/>
        <end position="588"/>
    </location>
</feature>
<name>A0AAD7V264_9FUNG</name>
<protein>
    <recommendedName>
        <fullName evidence="10">Cas1p 10 TM acyl transferase domain-containing protein</fullName>
    </recommendedName>
</protein>
<comment type="caution">
    <text evidence="11">The sequence shown here is derived from an EMBL/GenBank/DDBJ whole genome shotgun (WGS) entry which is preliminary data.</text>
</comment>
<evidence type="ECO:0000256" key="3">
    <source>
        <dbReference type="ARBA" id="ARBA00022679"/>
    </source>
</evidence>
<feature type="transmembrane region" description="Helical" evidence="9">
    <location>
        <begin position="666"/>
        <end position="686"/>
    </location>
</feature>
<dbReference type="GO" id="GO:0005794">
    <property type="term" value="C:Golgi apparatus"/>
    <property type="evidence" value="ECO:0007669"/>
    <property type="project" value="UniProtKB-ARBA"/>
</dbReference>
<dbReference type="GO" id="GO:0016020">
    <property type="term" value="C:membrane"/>
    <property type="evidence" value="ECO:0007669"/>
    <property type="project" value="UniProtKB-SubCell"/>
</dbReference>
<feature type="transmembrane region" description="Helical" evidence="9">
    <location>
        <begin position="528"/>
        <end position="548"/>
    </location>
</feature>
<evidence type="ECO:0000256" key="9">
    <source>
        <dbReference type="SAM" id="Phobius"/>
    </source>
</evidence>
<keyword evidence="6 9" id="KW-0472">Membrane</keyword>
<feature type="compositionally biased region" description="Low complexity" evidence="8">
    <location>
        <begin position="760"/>
        <end position="771"/>
    </location>
</feature>
<feature type="compositionally biased region" description="Polar residues" evidence="8">
    <location>
        <begin position="772"/>
        <end position="781"/>
    </location>
</feature>
<evidence type="ECO:0000313" key="12">
    <source>
        <dbReference type="Proteomes" id="UP001234581"/>
    </source>
</evidence>
<evidence type="ECO:0000256" key="6">
    <source>
        <dbReference type="ARBA" id="ARBA00023136"/>
    </source>
</evidence>
<comment type="similarity">
    <text evidence="2">Belongs to the PC-esterase family. CASD1 subfamily.</text>
</comment>
<feature type="transmembrane region" description="Helical" evidence="9">
    <location>
        <begin position="444"/>
        <end position="462"/>
    </location>
</feature>
<feature type="transmembrane region" description="Helical" evidence="9">
    <location>
        <begin position="418"/>
        <end position="438"/>
    </location>
</feature>
<feature type="domain" description="Cas1p 10 TM acyl transferase" evidence="10">
    <location>
        <begin position="294"/>
        <end position="739"/>
    </location>
</feature>
<dbReference type="Proteomes" id="UP001234581">
    <property type="component" value="Unassembled WGS sequence"/>
</dbReference>
<reference evidence="11 12" key="1">
    <citation type="submission" date="2023-03" db="EMBL/GenBank/DDBJ databases">
        <title>Genome sequence of Lichtheimia ornata CBS 291.66.</title>
        <authorList>
            <person name="Mohabir J.T."/>
            <person name="Shea T.P."/>
            <person name="Kurbessoian T."/>
            <person name="Berby B."/>
            <person name="Fontaine J."/>
            <person name="Livny J."/>
            <person name="Gnirke A."/>
            <person name="Stajich J.E."/>
            <person name="Cuomo C.A."/>
        </authorList>
    </citation>
    <scope>NUCLEOTIDE SEQUENCE [LARGE SCALE GENOMIC DNA]</scope>
    <source>
        <strain evidence="11">CBS 291.66</strain>
    </source>
</reference>
<dbReference type="PANTHER" id="PTHR13533:SF1">
    <property type="entry name" value="N-ACETYLNEURAMINATE 9-O-ACETYLTRANSFERASE"/>
    <property type="match status" value="1"/>
</dbReference>
<dbReference type="RefSeq" id="XP_058342615.1">
    <property type="nucleotide sequence ID" value="XM_058486544.1"/>
</dbReference>
<accession>A0AAD7V264</accession>
<proteinExistence type="inferred from homology"/>
<keyword evidence="12" id="KW-1185">Reference proteome</keyword>
<keyword evidence="4 9" id="KW-0812">Transmembrane</keyword>
<evidence type="ECO:0000259" key="10">
    <source>
        <dbReference type="Pfam" id="PF07779"/>
    </source>
</evidence>
<evidence type="ECO:0000256" key="7">
    <source>
        <dbReference type="ARBA" id="ARBA00023180"/>
    </source>
</evidence>
<dbReference type="GO" id="GO:0016407">
    <property type="term" value="F:acetyltransferase activity"/>
    <property type="evidence" value="ECO:0007669"/>
    <property type="project" value="TreeGrafter"/>
</dbReference>
<keyword evidence="5 9" id="KW-1133">Transmembrane helix</keyword>
<keyword evidence="3" id="KW-0808">Transferase</keyword>
<feature type="compositionally biased region" description="Low complexity" evidence="8">
    <location>
        <begin position="782"/>
        <end position="813"/>
    </location>
</feature>
<dbReference type="InterPro" id="IPR012419">
    <property type="entry name" value="Cas1_AcylTrans_dom"/>
</dbReference>
<feature type="transmembrane region" description="Helical" evidence="9">
    <location>
        <begin position="706"/>
        <end position="726"/>
    </location>
</feature>
<feature type="transmembrane region" description="Helical" evidence="9">
    <location>
        <begin position="308"/>
        <end position="328"/>
    </location>
</feature>
<feature type="transmembrane region" description="Helical" evidence="9">
    <location>
        <begin position="348"/>
        <end position="364"/>
    </location>
</feature>
<keyword evidence="7" id="KW-0325">Glycoprotein</keyword>
<feature type="region of interest" description="Disordered" evidence="8">
    <location>
        <begin position="755"/>
        <end position="823"/>
    </location>
</feature>
<feature type="transmembrane region" description="Helical" evidence="9">
    <location>
        <begin position="640"/>
        <end position="659"/>
    </location>
</feature>